<dbReference type="RefSeq" id="WP_197723954.1">
    <property type="nucleotide sequence ID" value="NZ_AP018449.1"/>
</dbReference>
<dbReference type="AlphaFoldDB" id="A0A348AIY1"/>
<evidence type="ECO:0000313" key="2">
    <source>
        <dbReference type="EMBL" id="BBB91029.1"/>
    </source>
</evidence>
<feature type="region of interest" description="Disordered" evidence="1">
    <location>
        <begin position="248"/>
        <end position="291"/>
    </location>
</feature>
<dbReference type="EMBL" id="AP018449">
    <property type="protein sequence ID" value="BBB91029.1"/>
    <property type="molecule type" value="Genomic_DNA"/>
</dbReference>
<evidence type="ECO:0008006" key="4">
    <source>
        <dbReference type="Google" id="ProtNLM"/>
    </source>
</evidence>
<dbReference type="KEGG" id="mana:MAMMFC1_01697"/>
<gene>
    <name evidence="2" type="ORF">MAMMFC1_01697</name>
</gene>
<proteinExistence type="predicted"/>
<feature type="compositionally biased region" description="Low complexity" evidence="1">
    <location>
        <begin position="259"/>
        <end position="269"/>
    </location>
</feature>
<dbReference type="Proteomes" id="UP000276437">
    <property type="component" value="Chromosome"/>
</dbReference>
<reference evidence="2 3" key="1">
    <citation type="journal article" date="2018" name="Int. J. Syst. Evol. Microbiol.">
        <title>Methylomusa anaerophila gen. nov., sp. nov., an anaerobic methanol-utilizing bacterium isolated from a microbial fuel cell.</title>
        <authorList>
            <person name="Amano N."/>
            <person name="Yamamuro A."/>
            <person name="Miyahara M."/>
            <person name="Kouzuma A."/>
            <person name="Abe T."/>
            <person name="Watanabe K."/>
        </authorList>
    </citation>
    <scope>NUCLEOTIDE SEQUENCE [LARGE SCALE GENOMIC DNA]</scope>
    <source>
        <strain evidence="2 3">MMFC1</strain>
    </source>
</reference>
<protein>
    <recommendedName>
        <fullName evidence="4">AAA domain-containing protein</fullName>
    </recommendedName>
</protein>
<dbReference type="InterPro" id="IPR027417">
    <property type="entry name" value="P-loop_NTPase"/>
</dbReference>
<evidence type="ECO:0000256" key="1">
    <source>
        <dbReference type="SAM" id="MobiDB-lite"/>
    </source>
</evidence>
<dbReference type="Pfam" id="PF13479">
    <property type="entry name" value="AAA_24"/>
    <property type="match status" value="1"/>
</dbReference>
<feature type="compositionally biased region" description="Basic and acidic residues" evidence="1">
    <location>
        <begin position="248"/>
        <end position="257"/>
    </location>
</feature>
<name>A0A348AIY1_9FIRM</name>
<organism evidence="2 3">
    <name type="scientific">Methylomusa anaerophila</name>
    <dbReference type="NCBI Taxonomy" id="1930071"/>
    <lineage>
        <taxon>Bacteria</taxon>
        <taxon>Bacillati</taxon>
        <taxon>Bacillota</taxon>
        <taxon>Negativicutes</taxon>
        <taxon>Selenomonadales</taxon>
        <taxon>Sporomusaceae</taxon>
        <taxon>Methylomusa</taxon>
    </lineage>
</organism>
<accession>A0A348AIY1</accession>
<sequence>MALTISRGVVFKAQKVCVYGPEGIGKSTFASQFPEPVFIDTEGSTNLMNVARFPRPSSWTMLLSMIKQVATTPGCCKTLVIDTVDWAEQLCISHICATYDKKGIEDFGYGKGYVFVKEEIGRFLNLLSDVIEAGINVVLTAHTTIRKFELPDECGSFDRYELKLGNKTGGQTSALVKEWADMVLFVNYKQYVVEVDKKKKAQGGSRVMHTQHHPCWDAKNRHDLKPELPFEYVQIAYCIPNHIDGEPKAELNPETKPEPASTASTAAAPVETKPPKEAKPDTPPQTAPPVSAAAVAAAGPLKQKKPDLEGLPKSLADLMAANDVTVGEIQNVVSMKGYYPKDTPLQNYDTSFIDGVLVGAWEQVIAMIQQEREMPF</sequence>
<dbReference type="SUPFAM" id="SSF52540">
    <property type="entry name" value="P-loop containing nucleoside triphosphate hydrolases"/>
    <property type="match status" value="1"/>
</dbReference>
<evidence type="ECO:0000313" key="3">
    <source>
        <dbReference type="Proteomes" id="UP000276437"/>
    </source>
</evidence>
<keyword evidence="3" id="KW-1185">Reference proteome</keyword>